<dbReference type="InterPro" id="IPR008928">
    <property type="entry name" value="6-hairpin_glycosidase_sf"/>
</dbReference>
<gene>
    <name evidence="2" type="ORF">IZO911_LOCUS34397</name>
</gene>
<evidence type="ECO:0000313" key="3">
    <source>
        <dbReference type="Proteomes" id="UP000663860"/>
    </source>
</evidence>
<dbReference type="Gene3D" id="1.20.1610.10">
    <property type="entry name" value="alpha-1,2-mannosidases domains"/>
    <property type="match status" value="1"/>
</dbReference>
<dbReference type="InterPro" id="IPR012939">
    <property type="entry name" value="Glyco_hydro_92"/>
</dbReference>
<dbReference type="GO" id="GO:0000224">
    <property type="term" value="F:peptide-N4-(N-acetyl-beta-glucosaminyl)asparagine amidase activity"/>
    <property type="evidence" value="ECO:0007669"/>
    <property type="project" value="TreeGrafter"/>
</dbReference>
<feature type="domain" description="Glycosyl hydrolase family 92" evidence="1">
    <location>
        <begin position="508"/>
        <end position="646"/>
    </location>
</feature>
<dbReference type="PANTHER" id="PTHR12143">
    <property type="entry name" value="PEPTIDE N-GLYCANASE PNGASE -RELATED"/>
    <property type="match status" value="1"/>
</dbReference>
<accession>A0A815E6E1</accession>
<dbReference type="SUPFAM" id="SSF48208">
    <property type="entry name" value="Six-hairpin glycosidases"/>
    <property type="match status" value="1"/>
</dbReference>
<proteinExistence type="predicted"/>
<dbReference type="GO" id="GO:0006516">
    <property type="term" value="P:glycoprotein catabolic process"/>
    <property type="evidence" value="ECO:0007669"/>
    <property type="project" value="TreeGrafter"/>
</dbReference>
<dbReference type="Proteomes" id="UP000663860">
    <property type="component" value="Unassembled WGS sequence"/>
</dbReference>
<dbReference type="InterPro" id="IPR050883">
    <property type="entry name" value="PNGase"/>
</dbReference>
<dbReference type="SUPFAM" id="SSF52047">
    <property type="entry name" value="RNI-like"/>
    <property type="match status" value="1"/>
</dbReference>
<organism evidence="2 3">
    <name type="scientific">Adineta steineri</name>
    <dbReference type="NCBI Taxonomy" id="433720"/>
    <lineage>
        <taxon>Eukaryota</taxon>
        <taxon>Metazoa</taxon>
        <taxon>Spiralia</taxon>
        <taxon>Gnathifera</taxon>
        <taxon>Rotifera</taxon>
        <taxon>Eurotatoria</taxon>
        <taxon>Bdelloidea</taxon>
        <taxon>Adinetida</taxon>
        <taxon>Adinetidae</taxon>
        <taxon>Adineta</taxon>
    </lineage>
</organism>
<dbReference type="EMBL" id="CAJNOE010000677">
    <property type="protein sequence ID" value="CAF1307209.1"/>
    <property type="molecule type" value="Genomic_DNA"/>
</dbReference>
<sequence length="656" mass="77113">MSIRTIEHFSNEIFYEIFEYFDAYVIFNGFSNVNYRFQLLLNSSLTRLKLDDSYPQSKDLFLNNYKELLHNHRHQILSIHSFDENTTKIISTIQSNLSSFQSFQSLILYSVKPDILSSLIHQLASLPTFYSLTIDLCTEEQDHTNIYQSIFNLPKLKYLKYRTCDYGDIDIVISLPIATTDQQKTSIEYFIMSQRSSMKDLFTLLSYTPNVRYLKFLNLIDIDNLNTIEPIKLMNLTKLSMEISEMTFDEFEILIKKMGFNLKILSLDIRHDDMSYLNAKRWEDSLQENLSQLEKLYFKKTVYFSDDYETPMYLGEQSEFSSTFWIERRWIFKVENDSGHFFYSIQPYKKKWFEYNSESNQLLKSVEFEIVDVSPEHWVKSIHICDHIYHALTITQIYHLQISTTITLENLYKILLLLPDIETLSLFRLLFTNSTSITDEELQPLFLLFREKHCQKLSFSDVYQMADVHFLMLICFHVNHLHLHCNDYNHIESFVGLILSNVRSRTNRNEHDLFSVWQFNYANRSDLTQKHARWLVDHVYTTEPGGIPGNDDYGTMSAWYIFASLGFYPLAGSSTYLIGSPSFDRITIRRNNGQCTLKIIVHDNSPANIYVKSVLLNGKILSTFPFINHVNDLQCSTGLSSVQLEFFMSSTFLINE</sequence>
<dbReference type="PANTHER" id="PTHR12143:SF43">
    <property type="entry name" value="PUTATIVE-RELATED"/>
    <property type="match status" value="1"/>
</dbReference>
<reference evidence="2" key="1">
    <citation type="submission" date="2021-02" db="EMBL/GenBank/DDBJ databases">
        <authorList>
            <person name="Nowell W R."/>
        </authorList>
    </citation>
    <scope>NUCLEOTIDE SEQUENCE</scope>
</reference>
<dbReference type="GO" id="GO:0005634">
    <property type="term" value="C:nucleus"/>
    <property type="evidence" value="ECO:0007669"/>
    <property type="project" value="TreeGrafter"/>
</dbReference>
<name>A0A815E6E1_9BILA</name>
<evidence type="ECO:0000259" key="1">
    <source>
        <dbReference type="Pfam" id="PF07971"/>
    </source>
</evidence>
<comment type="caution">
    <text evidence="2">The sequence shown here is derived from an EMBL/GenBank/DDBJ whole genome shotgun (WGS) entry which is preliminary data.</text>
</comment>
<protein>
    <recommendedName>
        <fullName evidence="1">Glycosyl hydrolase family 92 domain-containing protein</fullName>
    </recommendedName>
</protein>
<dbReference type="GO" id="GO:0005975">
    <property type="term" value="P:carbohydrate metabolic process"/>
    <property type="evidence" value="ECO:0007669"/>
    <property type="project" value="InterPro"/>
</dbReference>
<dbReference type="GO" id="GO:0005829">
    <property type="term" value="C:cytosol"/>
    <property type="evidence" value="ECO:0007669"/>
    <property type="project" value="TreeGrafter"/>
</dbReference>
<dbReference type="Pfam" id="PF07971">
    <property type="entry name" value="Glyco_hydro_92"/>
    <property type="match status" value="1"/>
</dbReference>
<dbReference type="AlphaFoldDB" id="A0A815E6E1"/>
<evidence type="ECO:0000313" key="2">
    <source>
        <dbReference type="EMBL" id="CAF1307209.1"/>
    </source>
</evidence>
<dbReference type="Gene3D" id="3.30.2080.10">
    <property type="entry name" value="GH92 mannosidase domain"/>
    <property type="match status" value="1"/>
</dbReference>